<dbReference type="EMBL" id="MF974398">
    <property type="protein sequence ID" value="AVH81610.1"/>
    <property type="molecule type" value="Genomic_DNA"/>
</dbReference>
<reference evidence="1" key="1">
    <citation type="journal article" date="2018" name="Sci. Rep.">
        <title>Characterization of LE3 and LE4, the only lytic phages known to infect the spirochete Leptospira.</title>
        <authorList>
            <person name="Schiettekatte O."/>
            <person name="Vincent A.T."/>
            <person name="Malosse C."/>
            <person name="Lechat P."/>
            <person name="Chamot-Rooke J."/>
            <person name="Veyrier F.J."/>
            <person name="Picardeau M."/>
            <person name="Bourhy P."/>
        </authorList>
    </citation>
    <scope>NUCLEOTIDE SEQUENCE</scope>
    <source>
        <plasmid evidence="1">p2_L200901116</plasmid>
    </source>
</reference>
<dbReference type="RefSeq" id="WP_036047642.1">
    <property type="nucleotide sequence ID" value="NZ_MF974398.1"/>
</dbReference>
<geneLocation type="plasmid" evidence="1">
    <name>p2_L200901116</name>
</geneLocation>
<dbReference type="AlphaFoldDB" id="A0A343US37"/>
<protein>
    <submittedName>
        <fullName evidence="1">Uncharacterized protein</fullName>
    </submittedName>
</protein>
<proteinExistence type="predicted"/>
<accession>A0A343US37</accession>
<name>A0A343US37_9LEPT</name>
<evidence type="ECO:0000313" key="1">
    <source>
        <dbReference type="EMBL" id="AVH81610.1"/>
    </source>
</evidence>
<sequence>MSYDIRKHPAQKPRDQQQLQIPFNTPKTIYLFSKSFSALEIYQFFFHLHVVSCRKPNIGKSTLAKKLSQKNIAVNSKIAKMFIF</sequence>
<organism evidence="1">
    <name type="scientific">Leptospira mayottensis 200901116</name>
    <dbReference type="NCBI Taxonomy" id="1192864"/>
    <lineage>
        <taxon>Bacteria</taxon>
        <taxon>Pseudomonadati</taxon>
        <taxon>Spirochaetota</taxon>
        <taxon>Spirochaetia</taxon>
        <taxon>Leptospirales</taxon>
        <taxon>Leptospiraceae</taxon>
        <taxon>Leptospira</taxon>
    </lineage>
</organism>
<keyword evidence="1" id="KW-0614">Plasmid</keyword>